<dbReference type="InterPro" id="IPR023346">
    <property type="entry name" value="Lysozyme-like_dom_sf"/>
</dbReference>
<keyword evidence="5" id="KW-1185">Reference proteome</keyword>
<dbReference type="SMART" id="SM00257">
    <property type="entry name" value="LysM"/>
    <property type="match status" value="1"/>
</dbReference>
<dbReference type="InterPro" id="IPR008258">
    <property type="entry name" value="Transglycosylase_SLT_dom_1"/>
</dbReference>
<dbReference type="EMBL" id="JAINZW010000002">
    <property type="protein sequence ID" value="MBZ4038675.1"/>
    <property type="molecule type" value="Genomic_DNA"/>
</dbReference>
<keyword evidence="2" id="KW-0732">Signal</keyword>
<accession>A0ABS7T470</accession>
<proteinExistence type="inferred from homology"/>
<feature type="domain" description="LysM" evidence="3">
    <location>
        <begin position="349"/>
        <end position="393"/>
    </location>
</feature>
<evidence type="ECO:0000256" key="1">
    <source>
        <dbReference type="ARBA" id="ARBA00007734"/>
    </source>
</evidence>
<dbReference type="PROSITE" id="PS00922">
    <property type="entry name" value="TRANSGLYCOSYLASE"/>
    <property type="match status" value="1"/>
</dbReference>
<dbReference type="InterPro" id="IPR036779">
    <property type="entry name" value="LysM_dom_sf"/>
</dbReference>
<dbReference type="Proteomes" id="UP001430954">
    <property type="component" value="Unassembled WGS sequence"/>
</dbReference>
<evidence type="ECO:0000259" key="3">
    <source>
        <dbReference type="PROSITE" id="PS51782"/>
    </source>
</evidence>
<dbReference type="InterPro" id="IPR018392">
    <property type="entry name" value="LysM"/>
</dbReference>
<dbReference type="InterPro" id="IPR000189">
    <property type="entry name" value="Transglyc_AS"/>
</dbReference>
<reference evidence="4 5" key="1">
    <citation type="submission" date="2021-09" db="EMBL/GenBank/DDBJ databases">
        <title>Lysobacter sp. 13A isolated from the river sediment.</title>
        <authorList>
            <person name="Liu H."/>
            <person name="Li S."/>
            <person name="Mao S."/>
        </authorList>
    </citation>
    <scope>NUCLEOTIDE SEQUENCE [LARGE SCALE GENOMIC DNA]</scope>
    <source>
        <strain evidence="4 5">13A</strain>
    </source>
</reference>
<dbReference type="Pfam" id="PF01464">
    <property type="entry name" value="SLT"/>
    <property type="match status" value="1"/>
</dbReference>
<dbReference type="PROSITE" id="PS51782">
    <property type="entry name" value="LYSM"/>
    <property type="match status" value="1"/>
</dbReference>
<evidence type="ECO:0000313" key="5">
    <source>
        <dbReference type="Proteomes" id="UP001430954"/>
    </source>
</evidence>
<dbReference type="SUPFAM" id="SSF53955">
    <property type="entry name" value="Lysozyme-like"/>
    <property type="match status" value="1"/>
</dbReference>
<protein>
    <submittedName>
        <fullName evidence="4">Transglycosylase SLT domain-containing protein</fullName>
    </submittedName>
</protein>
<sequence>MRALALATLLTLGGVAAAAEAPMPTANLADPAIPPRTGLSVLQSFRDGLADPSCEGDVSDRWSRHFASAPSKLSQPGSDVMPLFAYVVDALRASHLPTEYALIPFVESGYKPAARSPAGPAGLWQFIALTARNHKIPVDSAYDGRYSPVDSTRAAVRYLRTLHGMFAGDWRLAAMAYNAGEYRILGALKRNGQVARDARPEALQGVPGITQAYVRKLHALACVVAATADDPALRPALEAPVETLVEVEVPDGIDRLDALAAHGGHDADRLRALNPAFRNGRIAKGRTGPQRLLAPVLAVGASETTVPASVAAASVAAASVPRASAPASTIASVAATAAATAQATGSEPRRHVVVRGENPWVIARRYGLRVADLLSRNGLRPGAVLQPGMALHIDAPPTSD</sequence>
<comment type="caution">
    <text evidence="4">The sequence shown here is derived from an EMBL/GenBank/DDBJ whole genome shotgun (WGS) entry which is preliminary data.</text>
</comment>
<feature type="chain" id="PRO_5045954742" evidence="2">
    <location>
        <begin position="19"/>
        <end position="400"/>
    </location>
</feature>
<evidence type="ECO:0000313" key="4">
    <source>
        <dbReference type="EMBL" id="MBZ4038675.1"/>
    </source>
</evidence>
<comment type="similarity">
    <text evidence="1">Belongs to the transglycosylase Slt family.</text>
</comment>
<gene>
    <name evidence="4" type="ORF">K6753_03925</name>
</gene>
<dbReference type="CDD" id="cd16894">
    <property type="entry name" value="MltD-like"/>
    <property type="match status" value="1"/>
</dbReference>
<dbReference type="Gene3D" id="3.10.350.10">
    <property type="entry name" value="LysM domain"/>
    <property type="match status" value="1"/>
</dbReference>
<organism evidence="4 5">
    <name type="scientific">Novilysobacter selenitireducens</name>
    <dbReference type="NCBI Taxonomy" id="2872639"/>
    <lineage>
        <taxon>Bacteria</taxon>
        <taxon>Pseudomonadati</taxon>
        <taxon>Pseudomonadota</taxon>
        <taxon>Gammaproteobacteria</taxon>
        <taxon>Lysobacterales</taxon>
        <taxon>Lysobacteraceae</taxon>
        <taxon>Novilysobacter</taxon>
    </lineage>
</organism>
<evidence type="ECO:0000256" key="2">
    <source>
        <dbReference type="SAM" id="SignalP"/>
    </source>
</evidence>
<feature type="signal peptide" evidence="2">
    <location>
        <begin position="1"/>
        <end position="18"/>
    </location>
</feature>
<name>A0ABS7T470_9GAMM</name>
<dbReference type="Gene3D" id="1.10.530.10">
    <property type="match status" value="1"/>
</dbReference>
<dbReference type="Pfam" id="PF01476">
    <property type="entry name" value="LysM"/>
    <property type="match status" value="1"/>
</dbReference>
<dbReference type="CDD" id="cd00118">
    <property type="entry name" value="LysM"/>
    <property type="match status" value="1"/>
</dbReference>
<dbReference type="SUPFAM" id="SSF54106">
    <property type="entry name" value="LysM domain"/>
    <property type="match status" value="1"/>
</dbReference>